<reference evidence="4 7" key="2">
    <citation type="submission" date="2018-06" db="EMBL/GenBank/DDBJ databases">
        <authorList>
            <consortium name="Pathogen Informatics"/>
            <person name="Doyle S."/>
        </authorList>
    </citation>
    <scope>NUCLEOTIDE SEQUENCE [LARGE SCALE GENOMIC DNA]</scope>
    <source>
        <strain evidence="4 7">NCTC13156</strain>
    </source>
</reference>
<evidence type="ECO:0000313" key="6">
    <source>
        <dbReference type="Proteomes" id="UP000037997"/>
    </source>
</evidence>
<dbReference type="GeneID" id="93196234"/>
<evidence type="ECO:0000313" key="7">
    <source>
        <dbReference type="Proteomes" id="UP000255269"/>
    </source>
</evidence>
<evidence type="ECO:0000313" key="5">
    <source>
        <dbReference type="Proteomes" id="UP000037800"/>
    </source>
</evidence>
<dbReference type="STRING" id="35818.HPU229336_04025"/>
<dbReference type="Proteomes" id="UP000037997">
    <property type="component" value="Unassembled WGS sequence"/>
</dbReference>
<keyword evidence="1" id="KW-0472">Membrane</keyword>
<dbReference type="AlphaFoldDB" id="A0A0N1EHF6"/>
<feature type="transmembrane region" description="Helical" evidence="1">
    <location>
        <begin position="37"/>
        <end position="58"/>
    </location>
</feature>
<dbReference type="EMBL" id="UGJF01000001">
    <property type="protein sequence ID" value="STQ88291.1"/>
    <property type="molecule type" value="Genomic_DNA"/>
</dbReference>
<keyword evidence="1" id="KW-0812">Transmembrane</keyword>
<name>A0A0N1EHF6_9HELI</name>
<evidence type="ECO:0000313" key="2">
    <source>
        <dbReference type="EMBL" id="KPH50172.1"/>
    </source>
</evidence>
<evidence type="ECO:0000256" key="1">
    <source>
        <dbReference type="SAM" id="Phobius"/>
    </source>
</evidence>
<sequence>MTELFFVGLQLLLIALKLTNKIQWSWWLVLLPAFLYLFFYLFLFVLVGGFLIGIGVGLSTI</sequence>
<gene>
    <name evidence="3" type="ORF">HPU229334_09615</name>
    <name evidence="2" type="ORF">HPU229336_04025</name>
    <name evidence="4" type="ORF">NCTC13156_01128</name>
</gene>
<proteinExistence type="predicted"/>
<dbReference type="PATRIC" id="fig|35818.10.peg.826"/>
<evidence type="ECO:0000313" key="4">
    <source>
        <dbReference type="EMBL" id="STQ88291.1"/>
    </source>
</evidence>
<dbReference type="EMBL" id="JNOC01000051">
    <property type="protein sequence ID" value="KPH55192.1"/>
    <property type="molecule type" value="Genomic_DNA"/>
</dbReference>
<dbReference type="Proteomes" id="UP000255269">
    <property type="component" value="Unassembled WGS sequence"/>
</dbReference>
<dbReference type="EMBL" id="JNUR01000028">
    <property type="protein sequence ID" value="KPH50172.1"/>
    <property type="molecule type" value="Genomic_DNA"/>
</dbReference>
<keyword evidence="1" id="KW-1133">Transmembrane helix</keyword>
<evidence type="ECO:0000313" key="3">
    <source>
        <dbReference type="EMBL" id="KPH55192.1"/>
    </source>
</evidence>
<reference evidence="5 6" key="1">
    <citation type="submission" date="2014-06" db="EMBL/GenBank/DDBJ databases">
        <title>Helicobacter pullorum isolates in fresh chicken meat - phenotypic and genotypic features.</title>
        <authorList>
            <person name="Borges V."/>
            <person name="Santos A."/>
            <person name="Correia C.B."/>
            <person name="Saraiva M."/>
            <person name="Menard A."/>
            <person name="Vieira L."/>
            <person name="Sampaio D.A."/>
            <person name="Gomes J.P."/>
            <person name="Oleastro M."/>
        </authorList>
    </citation>
    <scope>NUCLEOTIDE SEQUENCE [LARGE SCALE GENOMIC DNA]</scope>
    <source>
        <strain evidence="3 6">229334/12</strain>
        <strain evidence="2 5">229336/12</strain>
    </source>
</reference>
<dbReference type="RefSeq" id="WP_005022554.1">
    <property type="nucleotide sequence ID" value="NZ_CABKNZ010000041.1"/>
</dbReference>
<dbReference type="Proteomes" id="UP000037800">
    <property type="component" value="Unassembled WGS sequence"/>
</dbReference>
<protein>
    <submittedName>
        <fullName evidence="3">Uncharacterized protein</fullName>
    </submittedName>
</protein>
<accession>A0A0N1EHF6</accession>
<organism evidence="3 6">
    <name type="scientific">Helicobacter pullorum</name>
    <dbReference type="NCBI Taxonomy" id="35818"/>
    <lineage>
        <taxon>Bacteria</taxon>
        <taxon>Pseudomonadati</taxon>
        <taxon>Campylobacterota</taxon>
        <taxon>Epsilonproteobacteria</taxon>
        <taxon>Campylobacterales</taxon>
        <taxon>Helicobacteraceae</taxon>
        <taxon>Helicobacter</taxon>
    </lineage>
</organism>